<evidence type="ECO:0000313" key="1">
    <source>
        <dbReference type="EMBL" id="AGL90425.1"/>
    </source>
</evidence>
<reference evidence="1 2" key="1">
    <citation type="journal article" date="2013" name="BMC Genomics">
        <title>Comparison of the complete genome sequence of two closely related isolates of 'Candidatus Phytoplasma australiense' reveals genome plasticity.</title>
        <authorList>
            <person name="Andersen M.T."/>
            <person name="Liefting L.W."/>
            <person name="Havukkala I."/>
            <person name="Beever R.E."/>
        </authorList>
    </citation>
    <scope>NUCLEOTIDE SEQUENCE [LARGE SCALE GENOMIC DNA]</scope>
    <source>
        <strain evidence="1 2">NZSb11</strain>
    </source>
</reference>
<evidence type="ECO:0000313" key="2">
    <source>
        <dbReference type="Proteomes" id="UP000013941"/>
    </source>
</evidence>
<name>R4RM95_PHYAS</name>
<sequence length="36" mass="4417">MYKLNSDMVNNLKKYLTKYHQLFDYRRCSSWQVVGS</sequence>
<gene>
    <name evidence="1" type="ORF">SLY_0506</name>
</gene>
<organism evidence="1 2">
    <name type="scientific">Strawberry lethal yellows phytoplasma (CPA) str. NZSb11</name>
    <dbReference type="NCBI Taxonomy" id="980422"/>
    <lineage>
        <taxon>Bacteria</taxon>
        <taxon>Bacillati</taxon>
        <taxon>Mycoplasmatota</taxon>
        <taxon>Mollicutes</taxon>
        <taxon>Acholeplasmatales</taxon>
        <taxon>Acholeplasmataceae</taxon>
        <taxon>Candidatus Phytoplasma</taxon>
        <taxon>16SrXII (Stolbur group)</taxon>
    </lineage>
</organism>
<dbReference type="Proteomes" id="UP000013941">
    <property type="component" value="Chromosome"/>
</dbReference>
<accession>R4RM95</accession>
<protein>
    <submittedName>
        <fullName evidence="1">Uncharacterized protein</fullName>
    </submittedName>
</protein>
<keyword evidence="2" id="KW-1185">Reference proteome</keyword>
<dbReference type="AlphaFoldDB" id="R4RM95"/>
<dbReference type="KEGG" id="nzs:SLY_0506"/>
<dbReference type="EMBL" id="CP002548">
    <property type="protein sequence ID" value="AGL90425.1"/>
    <property type="molecule type" value="Genomic_DNA"/>
</dbReference>
<dbReference type="HOGENOM" id="CLU_3358806_0_0_14"/>
<proteinExistence type="predicted"/>